<name>G3UI37_LOXAF</name>
<evidence type="ECO:0000313" key="6">
    <source>
        <dbReference type="Ensembl" id="ENSLAFP00000027495.1"/>
    </source>
</evidence>
<dbReference type="PROSITE" id="PS50835">
    <property type="entry name" value="IG_LIKE"/>
    <property type="match status" value="2"/>
</dbReference>
<dbReference type="SMART" id="SM00409">
    <property type="entry name" value="IG"/>
    <property type="match status" value="3"/>
</dbReference>
<accession>G3UI37</accession>
<feature type="domain" description="Ig-like" evidence="5">
    <location>
        <begin position="351"/>
        <end position="426"/>
    </location>
</feature>
<evidence type="ECO:0000256" key="3">
    <source>
        <dbReference type="ARBA" id="ARBA00023136"/>
    </source>
</evidence>
<dbReference type="STRING" id="9785.ENSLAFP00000027495"/>
<evidence type="ECO:0000256" key="2">
    <source>
        <dbReference type="ARBA" id="ARBA00022729"/>
    </source>
</evidence>
<dbReference type="CDD" id="cd16842">
    <property type="entry name" value="Ig_SLAM-like_N"/>
    <property type="match status" value="2"/>
</dbReference>
<sequence>SIVKEWLLPPGADYPRVSQFGLVRLPLKLPPCSMSAGPGAPQEDSARVVVTGTLGGSVTLPLQWPSDLEVESISWTTRSVPVAIASVTLAENRYWGRVSVTGPGRSLQISNLSSEDAGFYRAHIDLRRSPVTHTREYILQVYDTEQLARPRVTLSSKMSENQHCTFILTCVAESRGGPMTYSWTPLGPWTVVSHGGSVLSVSLRPRDRELTFTCMVQNPVSNSSSHPVSVPHFCAGSGTTVGKTVIGTLGEPATLHLELPARQEVENVTWSSRGLLAVLRPGPGGKPVLVAESQEPYTRRLSVPYPGYSLQISPLRLQDSGLYRAQITLRTPPVNITKDFTLRVYEKLREPNITASSGIMNDGTCIITLVCSLDQAGEDVQYSWDPHGQRAVVSHGGTTLSIFWRSGDSDSYCCTIRNPVSQRSRSILAKPLCSAATGDARSWYLFCLITALL</sequence>
<dbReference type="SUPFAM" id="SSF48726">
    <property type="entry name" value="Immunoglobulin"/>
    <property type="match status" value="2"/>
</dbReference>
<keyword evidence="7" id="KW-1185">Reference proteome</keyword>
<proteinExistence type="predicted"/>
<reference evidence="6 7" key="1">
    <citation type="submission" date="2009-06" db="EMBL/GenBank/DDBJ databases">
        <title>The Genome Sequence of Loxodonta africana (African elephant).</title>
        <authorList>
            <person name="Di Palma F."/>
            <person name="Heiman D."/>
            <person name="Young S."/>
            <person name="Johnson J."/>
            <person name="Lander E.S."/>
            <person name="Lindblad-Toh K."/>
        </authorList>
    </citation>
    <scope>NUCLEOTIDE SEQUENCE [LARGE SCALE GENOMIC DNA]</scope>
    <source>
        <strain evidence="6 7">Isolate ISIS603380</strain>
    </source>
</reference>
<dbReference type="HOGENOM" id="CLU_055751_0_0_1"/>
<evidence type="ECO:0000313" key="7">
    <source>
        <dbReference type="Proteomes" id="UP000007646"/>
    </source>
</evidence>
<dbReference type="Gene3D" id="2.60.40.10">
    <property type="entry name" value="Immunoglobulins"/>
    <property type="match status" value="4"/>
</dbReference>
<evidence type="ECO:0000256" key="4">
    <source>
        <dbReference type="ARBA" id="ARBA00023180"/>
    </source>
</evidence>
<dbReference type="InterPro" id="IPR015631">
    <property type="entry name" value="CD2/SLAM_rcpt"/>
</dbReference>
<organism evidence="6 7">
    <name type="scientific">Loxodonta africana</name>
    <name type="common">African elephant</name>
    <dbReference type="NCBI Taxonomy" id="9785"/>
    <lineage>
        <taxon>Eukaryota</taxon>
        <taxon>Metazoa</taxon>
        <taxon>Chordata</taxon>
        <taxon>Craniata</taxon>
        <taxon>Vertebrata</taxon>
        <taxon>Euteleostomi</taxon>
        <taxon>Mammalia</taxon>
        <taxon>Eutheria</taxon>
        <taxon>Afrotheria</taxon>
        <taxon>Proboscidea</taxon>
        <taxon>Elephantidae</taxon>
        <taxon>Loxodonta</taxon>
    </lineage>
</organism>
<dbReference type="InterPro" id="IPR003599">
    <property type="entry name" value="Ig_sub"/>
</dbReference>
<keyword evidence="2" id="KW-0732">Signal</keyword>
<feature type="domain" description="Ig-like" evidence="5">
    <location>
        <begin position="150"/>
        <end position="231"/>
    </location>
</feature>
<evidence type="ECO:0000259" key="5">
    <source>
        <dbReference type="PROSITE" id="PS50835"/>
    </source>
</evidence>
<dbReference type="GeneTree" id="ENSGT01030000234540"/>
<dbReference type="GO" id="GO:0042110">
    <property type="term" value="P:T cell activation"/>
    <property type="evidence" value="ECO:0007669"/>
    <property type="project" value="TreeGrafter"/>
</dbReference>
<keyword evidence="3" id="KW-0472">Membrane</keyword>
<dbReference type="PANTHER" id="PTHR12080">
    <property type="entry name" value="SIGNALING LYMPHOCYTIC ACTIVATION MOLECULE"/>
    <property type="match status" value="1"/>
</dbReference>
<dbReference type="InParanoid" id="G3UI37"/>
<dbReference type="OMA" id="TVTYSWT"/>
<dbReference type="AlphaFoldDB" id="G3UI37"/>
<keyword evidence="4" id="KW-0325">Glycoprotein</keyword>
<dbReference type="InterPro" id="IPR013783">
    <property type="entry name" value="Ig-like_fold"/>
</dbReference>
<dbReference type="InterPro" id="IPR007110">
    <property type="entry name" value="Ig-like_dom"/>
</dbReference>
<dbReference type="eggNOG" id="ENOG502SGRG">
    <property type="taxonomic scope" value="Eukaryota"/>
</dbReference>
<evidence type="ECO:0000256" key="1">
    <source>
        <dbReference type="ARBA" id="ARBA00004370"/>
    </source>
</evidence>
<dbReference type="PANTHER" id="PTHR12080:SF87">
    <property type="entry name" value="IG-LIKE DOMAIN-CONTAINING PROTEIN"/>
    <property type="match status" value="1"/>
</dbReference>
<reference evidence="6" key="3">
    <citation type="submission" date="2025-09" db="UniProtKB">
        <authorList>
            <consortium name="Ensembl"/>
        </authorList>
    </citation>
    <scope>IDENTIFICATION</scope>
    <source>
        <strain evidence="6">Isolate ISIS603380</strain>
    </source>
</reference>
<dbReference type="InterPro" id="IPR036179">
    <property type="entry name" value="Ig-like_dom_sf"/>
</dbReference>
<protein>
    <recommendedName>
        <fullName evidence="5">Ig-like domain-containing protein</fullName>
    </recommendedName>
</protein>
<reference evidence="6" key="2">
    <citation type="submission" date="2025-08" db="UniProtKB">
        <authorList>
            <consortium name="Ensembl"/>
        </authorList>
    </citation>
    <scope>IDENTIFICATION</scope>
    <source>
        <strain evidence="6">Isolate ISIS603380</strain>
    </source>
</reference>
<dbReference type="GO" id="GO:0009897">
    <property type="term" value="C:external side of plasma membrane"/>
    <property type="evidence" value="ECO:0007669"/>
    <property type="project" value="TreeGrafter"/>
</dbReference>
<dbReference type="Ensembl" id="ENSLAFT00000030908.1">
    <property type="protein sequence ID" value="ENSLAFP00000027495.1"/>
    <property type="gene ID" value="ENSLAFG00000026235.1"/>
</dbReference>
<dbReference type="Proteomes" id="UP000007646">
    <property type="component" value="Unassembled WGS sequence"/>
</dbReference>
<comment type="subcellular location">
    <subcellularLocation>
        <location evidence="1">Membrane</location>
    </subcellularLocation>
</comment>